<dbReference type="Proteomes" id="UP000275910">
    <property type="component" value="Unassembled WGS sequence"/>
</dbReference>
<evidence type="ECO:0000313" key="7">
    <source>
        <dbReference type="EMBL" id="ROU06322.1"/>
    </source>
</evidence>
<dbReference type="EMBL" id="RCTY01000035">
    <property type="protein sequence ID" value="ROU06322.1"/>
    <property type="molecule type" value="Genomic_DNA"/>
</dbReference>
<proteinExistence type="inferred from homology"/>
<comment type="similarity">
    <text evidence="2 6">Belongs to the SURF1 family.</text>
</comment>
<evidence type="ECO:0000256" key="5">
    <source>
        <dbReference type="ARBA" id="ARBA00023136"/>
    </source>
</evidence>
<dbReference type="InterPro" id="IPR045214">
    <property type="entry name" value="Surf1/Surf4"/>
</dbReference>
<evidence type="ECO:0000256" key="2">
    <source>
        <dbReference type="ARBA" id="ARBA00007165"/>
    </source>
</evidence>
<keyword evidence="5 6" id="KW-0472">Membrane</keyword>
<evidence type="ECO:0000256" key="1">
    <source>
        <dbReference type="ARBA" id="ARBA00004370"/>
    </source>
</evidence>
<keyword evidence="4 6" id="KW-1133">Transmembrane helix</keyword>
<comment type="caution">
    <text evidence="6">Lacks conserved residue(s) required for the propagation of feature annotation.</text>
</comment>
<dbReference type="RefSeq" id="WP_123648039.1">
    <property type="nucleotide sequence ID" value="NZ_RCTY01000035.1"/>
</dbReference>
<dbReference type="PANTHER" id="PTHR23427:SF2">
    <property type="entry name" value="SURFEIT LOCUS PROTEIN 1"/>
    <property type="match status" value="1"/>
</dbReference>
<comment type="subcellular location">
    <subcellularLocation>
        <location evidence="6">Cell membrane</location>
        <topology evidence="6">Multi-pass membrane protein</topology>
    </subcellularLocation>
    <subcellularLocation>
        <location evidence="1">Membrane</location>
    </subcellularLocation>
</comment>
<accession>A0A3N2RFU5</accession>
<dbReference type="InterPro" id="IPR002994">
    <property type="entry name" value="Surf1/Shy1"/>
</dbReference>
<dbReference type="CDD" id="cd06662">
    <property type="entry name" value="SURF1"/>
    <property type="match status" value="1"/>
</dbReference>
<protein>
    <recommendedName>
        <fullName evidence="6">SURF1-like protein</fullName>
    </recommendedName>
</protein>
<name>A0A3N2RFU5_LYSEN</name>
<dbReference type="Pfam" id="PF02104">
    <property type="entry name" value="SURF1"/>
    <property type="match status" value="1"/>
</dbReference>
<sequence length="256" mass="28059">MPTSVKSPRSAFVLGLVGAVLLALFAAFLALGAWQVQRLGWKRDLIQRVDSRVHAEPGDPPAPAQWPGVNAARDEYRHVRLRGRWLPGADTRVQAVTDLGPGFWLLSPLRTDAGYTVLVNRGYVPDARTAQSVPPPPGEAVVAGLLRLSEPGGGFLRDNQPGQDRWFSRDVAAIAAARKLDGAVAPYFVDAERAAPLPGDLRTAPQWPVGGLTVIKFPDNHLQYALTWFVLALMVLWAGWRVWKEEARRRAAQKTP</sequence>
<dbReference type="PROSITE" id="PS50895">
    <property type="entry name" value="SURF1"/>
    <property type="match status" value="1"/>
</dbReference>
<comment type="caution">
    <text evidence="7">The sequence shown here is derived from an EMBL/GenBank/DDBJ whole genome shotgun (WGS) entry which is preliminary data.</text>
</comment>
<organism evidence="7 8">
    <name type="scientific">Lysobacter enzymogenes</name>
    <dbReference type="NCBI Taxonomy" id="69"/>
    <lineage>
        <taxon>Bacteria</taxon>
        <taxon>Pseudomonadati</taxon>
        <taxon>Pseudomonadota</taxon>
        <taxon>Gammaproteobacteria</taxon>
        <taxon>Lysobacterales</taxon>
        <taxon>Lysobacteraceae</taxon>
        <taxon>Lysobacter</taxon>
    </lineage>
</organism>
<feature type="transmembrane region" description="Helical" evidence="6">
    <location>
        <begin position="222"/>
        <end position="240"/>
    </location>
</feature>
<keyword evidence="6" id="KW-1003">Cell membrane</keyword>
<evidence type="ECO:0000256" key="6">
    <source>
        <dbReference type="RuleBase" id="RU363076"/>
    </source>
</evidence>
<dbReference type="AlphaFoldDB" id="A0A3N2RFU5"/>
<evidence type="ECO:0000256" key="3">
    <source>
        <dbReference type="ARBA" id="ARBA00022692"/>
    </source>
</evidence>
<gene>
    <name evidence="7" type="ORF">D9T17_14275</name>
</gene>
<dbReference type="PANTHER" id="PTHR23427">
    <property type="entry name" value="SURFEIT LOCUS PROTEIN"/>
    <property type="match status" value="1"/>
</dbReference>
<reference evidence="7 8" key="1">
    <citation type="submission" date="2018-10" db="EMBL/GenBank/DDBJ databases">
        <title>The genome of Lysobacter enzymogenes OH11.</title>
        <authorList>
            <person name="Liu F."/>
            <person name="Zhao Y."/>
            <person name="Qian G."/>
            <person name="Chen Y."/>
            <person name="Xu H."/>
        </authorList>
    </citation>
    <scope>NUCLEOTIDE SEQUENCE [LARGE SCALE GENOMIC DNA]</scope>
    <source>
        <strain evidence="7 8">OH11</strain>
    </source>
</reference>
<keyword evidence="3 6" id="KW-0812">Transmembrane</keyword>
<evidence type="ECO:0000313" key="8">
    <source>
        <dbReference type="Proteomes" id="UP000275910"/>
    </source>
</evidence>
<dbReference type="GO" id="GO:0005886">
    <property type="term" value="C:plasma membrane"/>
    <property type="evidence" value="ECO:0007669"/>
    <property type="project" value="UniProtKB-SubCell"/>
</dbReference>
<evidence type="ECO:0000256" key="4">
    <source>
        <dbReference type="ARBA" id="ARBA00022989"/>
    </source>
</evidence>